<dbReference type="OrthoDB" id="691304at2759"/>
<evidence type="ECO:0000256" key="2">
    <source>
        <dbReference type="SAM" id="MobiDB-lite"/>
    </source>
</evidence>
<reference evidence="4" key="2">
    <citation type="submission" date="2018-10" db="UniProtKB">
        <authorList>
            <consortium name="EnsemblPlants"/>
        </authorList>
    </citation>
    <scope>IDENTIFICATION</scope>
</reference>
<dbReference type="SUPFAM" id="SSF51101">
    <property type="entry name" value="Mannose-binding lectins"/>
    <property type="match status" value="3"/>
</dbReference>
<protein>
    <recommendedName>
        <fullName evidence="3">Jacalin-type lectin domain-containing protein</fullName>
    </recommendedName>
</protein>
<organism evidence="4">
    <name type="scientific">Triticum aestivum</name>
    <name type="common">Wheat</name>
    <dbReference type="NCBI Taxonomy" id="4565"/>
    <lineage>
        <taxon>Eukaryota</taxon>
        <taxon>Viridiplantae</taxon>
        <taxon>Streptophyta</taxon>
        <taxon>Embryophyta</taxon>
        <taxon>Tracheophyta</taxon>
        <taxon>Spermatophyta</taxon>
        <taxon>Magnoliopsida</taxon>
        <taxon>Liliopsida</taxon>
        <taxon>Poales</taxon>
        <taxon>Poaceae</taxon>
        <taxon>BOP clade</taxon>
        <taxon>Pooideae</taxon>
        <taxon>Triticodae</taxon>
        <taxon>Triticeae</taxon>
        <taxon>Triticinae</taxon>
        <taxon>Triticum</taxon>
    </lineage>
</organism>
<dbReference type="Gene3D" id="2.100.10.30">
    <property type="entry name" value="Jacalin-like lectin domain"/>
    <property type="match status" value="3"/>
</dbReference>
<keyword evidence="1" id="KW-0430">Lectin</keyword>
<feature type="domain" description="Jacalin-type lectin" evidence="3">
    <location>
        <begin position="1"/>
        <end position="26"/>
    </location>
</feature>
<evidence type="ECO:0000313" key="4">
    <source>
        <dbReference type="EnsemblPlants" id="TraesCS5A02G445000.2"/>
    </source>
</evidence>
<feature type="domain" description="Jacalin-type lectin" evidence="3">
    <location>
        <begin position="190"/>
        <end position="337"/>
    </location>
</feature>
<accession>A0A3B6KNU8</accession>
<feature type="region of interest" description="Disordered" evidence="2">
    <location>
        <begin position="339"/>
        <end position="358"/>
    </location>
</feature>
<dbReference type="Gramene" id="TraesCS5A03G1048000.2">
    <property type="protein sequence ID" value="TraesCS5A03G1048000.2.CDS"/>
    <property type="gene ID" value="TraesCS5A03G1048000"/>
</dbReference>
<dbReference type="Proteomes" id="UP000019116">
    <property type="component" value="Chromosome 5A"/>
</dbReference>
<dbReference type="InterPro" id="IPR033734">
    <property type="entry name" value="Jacalin-like_lectin_dom_plant"/>
</dbReference>
<dbReference type="EnsemblPlants" id="TraesCS5A02G445000.2">
    <property type="protein sequence ID" value="TraesCS5A02G445000.2"/>
    <property type="gene ID" value="TraesCS5A02G445000"/>
</dbReference>
<dbReference type="Gramene" id="TraesRN5A0101062300.2">
    <property type="protein sequence ID" value="TraesRN5A0101062300.2"/>
    <property type="gene ID" value="TraesRN5A0101062300"/>
</dbReference>
<name>A0A3B6KNU8_WHEAT</name>
<dbReference type="Pfam" id="PF01419">
    <property type="entry name" value="Jacalin"/>
    <property type="match status" value="3"/>
</dbReference>
<proteinExistence type="predicted"/>
<dbReference type="Gramene" id="TraesCS5A02G445000.2">
    <property type="protein sequence ID" value="TraesCS5A02G445000.2"/>
    <property type="gene ID" value="TraesCS5A02G445000"/>
</dbReference>
<keyword evidence="5" id="KW-1185">Reference proteome</keyword>
<feature type="domain" description="Jacalin-type lectin" evidence="3">
    <location>
        <begin position="349"/>
        <end position="484"/>
    </location>
</feature>
<dbReference type="AlphaFoldDB" id="A0A3B6KNU8"/>
<dbReference type="InterPro" id="IPR036404">
    <property type="entry name" value="Jacalin-like_lectin_dom_sf"/>
</dbReference>
<dbReference type="SMART" id="SM00915">
    <property type="entry name" value="Jacalin"/>
    <property type="match status" value="2"/>
</dbReference>
<dbReference type="PROSITE" id="PS51752">
    <property type="entry name" value="JACALIN_LECTIN"/>
    <property type="match status" value="4"/>
</dbReference>
<gene>
    <name evidence="4" type="primary">LOC123105446</name>
</gene>
<reference evidence="4" key="1">
    <citation type="submission" date="2018-08" db="EMBL/GenBank/DDBJ databases">
        <authorList>
            <person name="Rossello M."/>
        </authorList>
    </citation>
    <scope>NUCLEOTIDE SEQUENCE [LARGE SCALE GENOMIC DNA]</scope>
    <source>
        <strain evidence="4">cv. Chinese Spring</strain>
    </source>
</reference>
<evidence type="ECO:0000313" key="5">
    <source>
        <dbReference type="Proteomes" id="UP000019116"/>
    </source>
</evidence>
<evidence type="ECO:0000256" key="1">
    <source>
        <dbReference type="ARBA" id="ARBA00022734"/>
    </source>
</evidence>
<dbReference type="PANTHER" id="PTHR46506">
    <property type="entry name" value="OS05G0143600 PROTEIN"/>
    <property type="match status" value="1"/>
</dbReference>
<dbReference type="InterPro" id="IPR001229">
    <property type="entry name" value="Jacalin-like_lectin_dom"/>
</dbReference>
<evidence type="ECO:0000259" key="3">
    <source>
        <dbReference type="PROSITE" id="PS51752"/>
    </source>
</evidence>
<sequence>MGNASIVGFFGRSGHVVDAIGLYVNLARGPMEKQDLITKVGLWGGNSGQAHDLDVVPRRLISVVVRSGEVIDSLKFTYSDCDGHQHTAGPWGGSDASQSMNNHMILLGRSEVVKEVSGTIGPNSSVPDFVSSLLLATNTSSHGPFGEGRGIPFRIPVQDNDSIVGFFAQAEKHINAIGFYLESMEIKTCITKIGPWGANNHNYKDIEVAPLCLNSITIRSGDVVFSLAFSYSDNNGKQHHAGPWGASAGFSYGSFDTILLGPSEFLAEVSGTTGSSTQYSSDVVTSVMFITNARRYGPFGGGGGIPFHSPVLSNGSIVSFFANTGRVVDAIGVYVKPNDRGSTKEQDPVTKIGPWGGGSGRPSDVDVLPRRLISVVIHSGRVINSLMFTYSDCDGQQHSGGPWGGTANPLEGSSHTILLGQSDFLMEVSGTVGWNSENSDVVTSLYFVTNTGSYGPYGNGGGTRFRSPLRAMVVLSASLPMLET</sequence>
<feature type="compositionally biased region" description="Basic and acidic residues" evidence="2">
    <location>
        <begin position="339"/>
        <end position="348"/>
    </location>
</feature>
<dbReference type="GO" id="GO:0030246">
    <property type="term" value="F:carbohydrate binding"/>
    <property type="evidence" value="ECO:0007669"/>
    <property type="project" value="UniProtKB-KW"/>
</dbReference>
<dbReference type="CDD" id="cd09612">
    <property type="entry name" value="Jacalin"/>
    <property type="match status" value="1"/>
</dbReference>
<feature type="domain" description="Jacalin-type lectin" evidence="3">
    <location>
        <begin position="37"/>
        <end position="183"/>
    </location>
</feature>
<dbReference type="SMR" id="A0A3B6KNU8"/>